<evidence type="ECO:0000313" key="2">
    <source>
        <dbReference type="Proteomes" id="UP001348641"/>
    </source>
</evidence>
<dbReference type="EMBL" id="JAUUCC010000013">
    <property type="protein sequence ID" value="MEE2050316.1"/>
    <property type="molecule type" value="Genomic_DNA"/>
</dbReference>
<protein>
    <submittedName>
        <fullName evidence="1">Uncharacterized protein</fullName>
    </submittedName>
</protein>
<dbReference type="Proteomes" id="UP001348641">
    <property type="component" value="Unassembled WGS sequence"/>
</dbReference>
<accession>A0ABU7KM31</accession>
<proteinExistence type="predicted"/>
<dbReference type="RefSeq" id="WP_330157541.1">
    <property type="nucleotide sequence ID" value="NZ_BAAAJA010000059.1"/>
</dbReference>
<sequence>MVWTVRARGADRWVTWEDGAWSADPVTAREVGFLLEGPALLTPTGPVYEPMGPGPDPVAVFLNAASMIPYPVTVEGEAPAVPDLPPLPDDVVA</sequence>
<comment type="caution">
    <text evidence="1">The sequence shown here is derived from an EMBL/GenBank/DDBJ whole genome shotgun (WGS) entry which is preliminary data.</text>
</comment>
<organism evidence="1 2">
    <name type="scientific">Nocardiopsis tropica</name>
    <dbReference type="NCBI Taxonomy" id="109330"/>
    <lineage>
        <taxon>Bacteria</taxon>
        <taxon>Bacillati</taxon>
        <taxon>Actinomycetota</taxon>
        <taxon>Actinomycetes</taxon>
        <taxon>Streptosporangiales</taxon>
        <taxon>Nocardiopsidaceae</taxon>
        <taxon>Nocardiopsis</taxon>
    </lineage>
</organism>
<reference evidence="1 2" key="1">
    <citation type="submission" date="2023-07" db="EMBL/GenBank/DDBJ databases">
        <authorList>
            <person name="Girao M."/>
            <person name="Carvalho M.F."/>
        </authorList>
    </citation>
    <scope>NUCLEOTIDE SEQUENCE [LARGE SCALE GENOMIC DNA]</scope>
    <source>
        <strain evidence="1 2">66/93</strain>
    </source>
</reference>
<gene>
    <name evidence="1" type="ORF">Q8A49_07390</name>
</gene>
<evidence type="ECO:0000313" key="1">
    <source>
        <dbReference type="EMBL" id="MEE2050316.1"/>
    </source>
</evidence>
<name>A0ABU7KM31_9ACTN</name>